<feature type="region of interest" description="Disordered" evidence="1">
    <location>
        <begin position="161"/>
        <end position="240"/>
    </location>
</feature>
<keyword evidence="4" id="KW-1185">Reference proteome</keyword>
<sequence>MAKSSTTPASSPSFLHKHLTANSSGSSIIIRTLFTALFFFTSFTLIGTYNFFSYDPGHRPSPQRIALLAYLFLQTTFFLAGMVLPWKILLFPFRRILEQSEQQDIELQTLGVDERNLYALEYYQEPDTEAPPPLMKRTFTVLKTALRPSDSFRVLGTRKGVETQKATKGKNITGSSDANAQQYPTTNLGRQRTNLGRTQIPSRNASTVTRNPSTVTRNPSNSSKMSGALRSNPSSRSLNHTPPAIVRITHPLESLTVTQPHNKLDFANPPPISRRNTGSSDRSYRTREVYELENRKDIWDTLKKLEGIRLSTVGEDHERYSQMMSGLELGNIVKKEDVPELSDGESGGGSGSSSSSLRKEGEVEGEDGGNVREDEGLLEEDEIPLTEILPVQALIIAGIL</sequence>
<dbReference type="Proteomes" id="UP000267821">
    <property type="component" value="Unassembled WGS sequence"/>
</dbReference>
<evidence type="ECO:0000313" key="4">
    <source>
        <dbReference type="Proteomes" id="UP000267821"/>
    </source>
</evidence>
<keyword evidence="2" id="KW-1133">Transmembrane helix</keyword>
<feature type="region of interest" description="Disordered" evidence="1">
    <location>
        <begin position="261"/>
        <end position="284"/>
    </location>
</feature>
<keyword evidence="2" id="KW-0812">Transmembrane</keyword>
<organism evidence="3 4">
    <name type="scientific">Terfezia boudieri ATCC MYA-4762</name>
    <dbReference type="NCBI Taxonomy" id="1051890"/>
    <lineage>
        <taxon>Eukaryota</taxon>
        <taxon>Fungi</taxon>
        <taxon>Dikarya</taxon>
        <taxon>Ascomycota</taxon>
        <taxon>Pezizomycotina</taxon>
        <taxon>Pezizomycetes</taxon>
        <taxon>Pezizales</taxon>
        <taxon>Pezizaceae</taxon>
        <taxon>Terfezia</taxon>
    </lineage>
</organism>
<proteinExistence type="predicted"/>
<feature type="transmembrane region" description="Helical" evidence="2">
    <location>
        <begin position="28"/>
        <end position="52"/>
    </location>
</feature>
<name>A0A3N4LMZ3_9PEZI</name>
<dbReference type="InParanoid" id="A0A3N4LMZ3"/>
<dbReference type="OrthoDB" id="5390348at2759"/>
<protein>
    <submittedName>
        <fullName evidence="3">Uncharacterized protein</fullName>
    </submittedName>
</protein>
<feature type="region of interest" description="Disordered" evidence="1">
    <location>
        <begin position="338"/>
        <end position="382"/>
    </location>
</feature>
<dbReference type="AlphaFoldDB" id="A0A3N4LMZ3"/>
<accession>A0A3N4LMZ3</accession>
<gene>
    <name evidence="3" type="ORF">L211DRAFT_837619</name>
</gene>
<evidence type="ECO:0000256" key="2">
    <source>
        <dbReference type="SAM" id="Phobius"/>
    </source>
</evidence>
<evidence type="ECO:0000313" key="3">
    <source>
        <dbReference type="EMBL" id="RPB24244.1"/>
    </source>
</evidence>
<feature type="compositionally biased region" description="Polar residues" evidence="1">
    <location>
        <begin position="164"/>
        <end position="240"/>
    </location>
</feature>
<keyword evidence="2" id="KW-0472">Membrane</keyword>
<feature type="transmembrane region" description="Helical" evidence="2">
    <location>
        <begin position="64"/>
        <end position="86"/>
    </location>
</feature>
<dbReference type="EMBL" id="ML121542">
    <property type="protein sequence ID" value="RPB24244.1"/>
    <property type="molecule type" value="Genomic_DNA"/>
</dbReference>
<evidence type="ECO:0000256" key="1">
    <source>
        <dbReference type="SAM" id="MobiDB-lite"/>
    </source>
</evidence>
<reference evidence="3 4" key="1">
    <citation type="journal article" date="2018" name="Nat. Ecol. Evol.">
        <title>Pezizomycetes genomes reveal the molecular basis of ectomycorrhizal truffle lifestyle.</title>
        <authorList>
            <person name="Murat C."/>
            <person name="Payen T."/>
            <person name="Noel B."/>
            <person name="Kuo A."/>
            <person name="Morin E."/>
            <person name="Chen J."/>
            <person name="Kohler A."/>
            <person name="Krizsan K."/>
            <person name="Balestrini R."/>
            <person name="Da Silva C."/>
            <person name="Montanini B."/>
            <person name="Hainaut M."/>
            <person name="Levati E."/>
            <person name="Barry K.W."/>
            <person name="Belfiori B."/>
            <person name="Cichocki N."/>
            <person name="Clum A."/>
            <person name="Dockter R.B."/>
            <person name="Fauchery L."/>
            <person name="Guy J."/>
            <person name="Iotti M."/>
            <person name="Le Tacon F."/>
            <person name="Lindquist E.A."/>
            <person name="Lipzen A."/>
            <person name="Malagnac F."/>
            <person name="Mello A."/>
            <person name="Molinier V."/>
            <person name="Miyauchi S."/>
            <person name="Poulain J."/>
            <person name="Riccioni C."/>
            <person name="Rubini A."/>
            <person name="Sitrit Y."/>
            <person name="Splivallo R."/>
            <person name="Traeger S."/>
            <person name="Wang M."/>
            <person name="Zifcakova L."/>
            <person name="Wipf D."/>
            <person name="Zambonelli A."/>
            <person name="Paolocci F."/>
            <person name="Nowrousian M."/>
            <person name="Ottonello S."/>
            <person name="Baldrian P."/>
            <person name="Spatafora J.W."/>
            <person name="Henrissat B."/>
            <person name="Nagy L.G."/>
            <person name="Aury J.M."/>
            <person name="Wincker P."/>
            <person name="Grigoriev I.V."/>
            <person name="Bonfante P."/>
            <person name="Martin F.M."/>
        </authorList>
    </citation>
    <scope>NUCLEOTIDE SEQUENCE [LARGE SCALE GENOMIC DNA]</scope>
    <source>
        <strain evidence="3 4">ATCC MYA-4762</strain>
    </source>
</reference>